<dbReference type="Gene3D" id="3.40.50.300">
    <property type="entry name" value="P-loop containing nucleotide triphosphate hydrolases"/>
    <property type="match status" value="1"/>
</dbReference>
<protein>
    <recommendedName>
        <fullName evidence="3">Nephrocystin 3-like N-terminal domain-containing protein</fullName>
    </recommendedName>
</protein>
<feature type="domain" description="Nephrocystin 3-like N-terminal" evidence="3">
    <location>
        <begin position="60"/>
        <end position="187"/>
    </location>
</feature>
<keyword evidence="1" id="KW-0677">Repeat</keyword>
<evidence type="ECO:0000313" key="4">
    <source>
        <dbReference type="EMBL" id="KAJ2929878.1"/>
    </source>
</evidence>
<dbReference type="OrthoDB" id="10301497at2759"/>
<reference evidence="4" key="1">
    <citation type="submission" date="2022-06" db="EMBL/GenBank/DDBJ databases">
        <title>Genome Sequence of Candolleomyces eurysporus.</title>
        <authorList>
            <person name="Buettner E."/>
        </authorList>
    </citation>
    <scope>NUCLEOTIDE SEQUENCE</scope>
    <source>
        <strain evidence="4">VTCC 930004</strain>
    </source>
</reference>
<evidence type="ECO:0000256" key="1">
    <source>
        <dbReference type="ARBA" id="ARBA00022737"/>
    </source>
</evidence>
<keyword evidence="5" id="KW-1185">Reference proteome</keyword>
<feature type="non-terminal residue" evidence="4">
    <location>
        <position position="557"/>
    </location>
</feature>
<sequence length="557" mass="62481">MASNFQGAHDFNVNKLKIDVTNVSSSAFDPLRELESRIAAGAMHDSAERWVVHGNEGSEEPKKIKWITGPAGTGKTAIMGSLAQRCKVHGLLPASFFFASWSASIGRRRKTAFIATIAHQLAEHQQHLKDAIASAVAENPIVFEKNLDVQMETLILAPLRKVVHLPNAPGLRGVIMIDGMDECEAEQYHDSEPTGSGLRPKLAQARTKEKDQLEILEALRKAALDPAFPFLILIASRPERVFREFFDPEHSSTPFAPKLDINEDYDAGTDIALYLEVQFSRIRRRYRLSPSWPPPGTIQTLVENASGQFIYACTVIRFLDESPKSPPDALLNTILGMEITPTSNPFRFLDALYSHILESSLDPLLSIRWINAINHFNYNEDQIPTWPSTRTTQSDSDELVEIANADELYSANPKSSPNAERSRSWHTPEPYNHDSREAHDLDIQKEPNVLGPDIGNVYPDRDDSISVEVLSLTSFHLNLLLQKNDGEAEHLLGNLHSLVRIPPPGNVGRGALYGFYHKSLFDFLKDPERCGALYVTQDEHSEFIWDRVLQVYESEFV</sequence>
<name>A0A9W8JBA9_9AGAR</name>
<dbReference type="AlphaFoldDB" id="A0A9W8JBA9"/>
<evidence type="ECO:0000313" key="5">
    <source>
        <dbReference type="Proteomes" id="UP001140091"/>
    </source>
</evidence>
<accession>A0A9W8JBA9</accession>
<dbReference type="PANTHER" id="PTHR10039">
    <property type="entry name" value="AMELOGENIN"/>
    <property type="match status" value="1"/>
</dbReference>
<proteinExistence type="predicted"/>
<gene>
    <name evidence="4" type="ORF">H1R20_g7220</name>
</gene>
<dbReference type="Proteomes" id="UP001140091">
    <property type="component" value="Unassembled WGS sequence"/>
</dbReference>
<dbReference type="Pfam" id="PF24883">
    <property type="entry name" value="NPHP3_N"/>
    <property type="match status" value="1"/>
</dbReference>
<dbReference type="InterPro" id="IPR027417">
    <property type="entry name" value="P-loop_NTPase"/>
</dbReference>
<evidence type="ECO:0000256" key="2">
    <source>
        <dbReference type="SAM" id="MobiDB-lite"/>
    </source>
</evidence>
<dbReference type="InterPro" id="IPR056884">
    <property type="entry name" value="NPHP3-like_N"/>
</dbReference>
<dbReference type="SUPFAM" id="SSF52540">
    <property type="entry name" value="P-loop containing nucleoside triphosphate hydrolases"/>
    <property type="match status" value="1"/>
</dbReference>
<comment type="caution">
    <text evidence="4">The sequence shown here is derived from an EMBL/GenBank/DDBJ whole genome shotgun (WGS) entry which is preliminary data.</text>
</comment>
<organism evidence="4 5">
    <name type="scientific">Candolleomyces eurysporus</name>
    <dbReference type="NCBI Taxonomy" id="2828524"/>
    <lineage>
        <taxon>Eukaryota</taxon>
        <taxon>Fungi</taxon>
        <taxon>Dikarya</taxon>
        <taxon>Basidiomycota</taxon>
        <taxon>Agaricomycotina</taxon>
        <taxon>Agaricomycetes</taxon>
        <taxon>Agaricomycetidae</taxon>
        <taxon>Agaricales</taxon>
        <taxon>Agaricineae</taxon>
        <taxon>Psathyrellaceae</taxon>
        <taxon>Candolleomyces</taxon>
    </lineage>
</organism>
<feature type="region of interest" description="Disordered" evidence="2">
    <location>
        <begin position="406"/>
        <end position="436"/>
    </location>
</feature>
<evidence type="ECO:0000259" key="3">
    <source>
        <dbReference type="Pfam" id="PF24883"/>
    </source>
</evidence>
<dbReference type="EMBL" id="JANBPK010000855">
    <property type="protein sequence ID" value="KAJ2929878.1"/>
    <property type="molecule type" value="Genomic_DNA"/>
</dbReference>